<gene>
    <name evidence="2" type="primary">pilV</name>
    <name evidence="2" type="ORF">D8I35_02400</name>
</gene>
<keyword evidence="1" id="KW-1133">Transmembrane helix</keyword>
<dbReference type="OrthoDB" id="8859076at2"/>
<dbReference type="Proteomes" id="UP000278006">
    <property type="component" value="Unassembled WGS sequence"/>
</dbReference>
<keyword evidence="1" id="KW-0812">Transmembrane</keyword>
<dbReference type="PROSITE" id="PS00409">
    <property type="entry name" value="PROKAR_NTER_METHYL"/>
    <property type="match status" value="1"/>
</dbReference>
<organism evidence="2 3">
    <name type="scientific">Corticibacter populi</name>
    <dbReference type="NCBI Taxonomy" id="1550736"/>
    <lineage>
        <taxon>Bacteria</taxon>
        <taxon>Pseudomonadati</taxon>
        <taxon>Pseudomonadota</taxon>
        <taxon>Betaproteobacteria</taxon>
        <taxon>Burkholderiales</taxon>
        <taxon>Comamonadaceae</taxon>
        <taxon>Corticibacter</taxon>
    </lineage>
</organism>
<keyword evidence="3" id="KW-1185">Reference proteome</keyword>
<keyword evidence="1" id="KW-0472">Membrane</keyword>
<dbReference type="InterPro" id="IPR012902">
    <property type="entry name" value="N_methyl_site"/>
</dbReference>
<dbReference type="InterPro" id="IPR013362">
    <property type="entry name" value="Pilus_4_PilV"/>
</dbReference>
<comment type="caution">
    <text evidence="2">The sequence shown here is derived from an EMBL/GenBank/DDBJ whole genome shotgun (WGS) entry which is preliminary data.</text>
</comment>
<dbReference type="RefSeq" id="WP_122226120.1">
    <property type="nucleotide sequence ID" value="NZ_RDQO01000001.1"/>
</dbReference>
<accession>A0A3M6QYB7</accession>
<feature type="transmembrane region" description="Helical" evidence="1">
    <location>
        <begin position="16"/>
        <end position="39"/>
    </location>
</feature>
<dbReference type="NCBIfam" id="TIGR02532">
    <property type="entry name" value="IV_pilin_GFxxxE"/>
    <property type="match status" value="1"/>
</dbReference>
<dbReference type="NCBIfam" id="TIGR02523">
    <property type="entry name" value="type_IV_pilV"/>
    <property type="match status" value="1"/>
</dbReference>
<proteinExistence type="predicted"/>
<name>A0A3M6QYB7_9BURK</name>
<dbReference type="Pfam" id="PF07963">
    <property type="entry name" value="N_methyl"/>
    <property type="match status" value="1"/>
</dbReference>
<reference evidence="2 3" key="1">
    <citation type="submission" date="2018-10" db="EMBL/GenBank/DDBJ databases">
        <title>Draft genome of Cortibacter populi DSM10536.</title>
        <authorList>
            <person name="Bernier A.-M."/>
            <person name="Bernard K."/>
        </authorList>
    </citation>
    <scope>NUCLEOTIDE SEQUENCE [LARGE SCALE GENOMIC DNA]</scope>
    <source>
        <strain evidence="2 3">DSM 105136</strain>
    </source>
</reference>
<sequence length="182" mass="19197">MLNAQQPLPRRQQAGFSLLEVLVAVLLVSIGLLGAAALFGKGIAYSRDTYEQQSAAMLANELLEIMRSDASSILDVSGTPKSGSGYFKAAGQDFPTLGSSGCAPLPDSAQERLACWARVRVAQTLPAATEDAVLKQYAITADANGIVTVRVAWPVKAGECLDGKKTEDSGSDVCTFELRSML</sequence>
<dbReference type="EMBL" id="RDQO01000001">
    <property type="protein sequence ID" value="RMX07997.1"/>
    <property type="molecule type" value="Genomic_DNA"/>
</dbReference>
<evidence type="ECO:0000313" key="2">
    <source>
        <dbReference type="EMBL" id="RMX07997.1"/>
    </source>
</evidence>
<evidence type="ECO:0000313" key="3">
    <source>
        <dbReference type="Proteomes" id="UP000278006"/>
    </source>
</evidence>
<dbReference type="AlphaFoldDB" id="A0A3M6QYB7"/>
<protein>
    <submittedName>
        <fullName evidence="2">Type IV pilus modification protein PilV</fullName>
    </submittedName>
</protein>
<evidence type="ECO:0000256" key="1">
    <source>
        <dbReference type="SAM" id="Phobius"/>
    </source>
</evidence>